<sequence>MTNPFSGGLDASNVKRKSVKQLYDGGTPSLRGTIIKIVLLALLDAVTIFVAFVLFMREQWLPVAVAIIGMLIVNWLYLRRGGLPAKYLAPGVILLIAFQVYVLFFSAYTAFTNYGSYHNGDQNLAVSAIKAAGFGPVEGAPQYDVKLVQDDKGRYNFMLTDAFNGKVLVGGSAVPLTEIPACSQAISEVIATNATTVAEADCKIEILADNIAIAVSAPGYTEATQAGLSKGQTNSLAALRLYLDPNDTQGQFIKTEDLMVAVTNQEELIWNEEEKSFLRVTDGVVFNEAVDGYFRAGGAPDGEKVSDIGWRVEIGLKNFEKIFTDEDLRQPLLKIISWTFIFAALSVLTTFIAGLAIALLFNDDRMRGKRVYRALMILPYAFPAFLSAYVWRGLLDTDNGFVNNAILGGAEIPWLTEEFPARVAVLLVNLWLGFPYMFLITTGALQAIPAELTESATIDGATPWQILRQIKMPLLLVTIAPLLIASFAFNFNNFTLIYLLTEGGPLDSASSGYDAGGTDILITFVYKIAFSSGGGQDYGLASAFSILIFIIVATFSLISFRRTRTLEDVN</sequence>
<feature type="transmembrane region" description="Helical" evidence="8">
    <location>
        <begin position="60"/>
        <end position="78"/>
    </location>
</feature>
<dbReference type="InterPro" id="IPR035277">
    <property type="entry name" value="MalF_N"/>
</dbReference>
<proteinExistence type="predicted"/>
<comment type="subcellular location">
    <subcellularLocation>
        <location evidence="1">Cell membrane</location>
        <topology evidence="1">Multi-pass membrane protein</topology>
    </subcellularLocation>
</comment>
<dbReference type="SUPFAM" id="SSF161098">
    <property type="entry name" value="MetI-like"/>
    <property type="match status" value="1"/>
</dbReference>
<dbReference type="Gene3D" id="1.10.3720.10">
    <property type="entry name" value="MetI-like"/>
    <property type="match status" value="1"/>
</dbReference>
<dbReference type="Gene3D" id="1.20.58.370">
    <property type="entry name" value="MalF N-terminal region-like"/>
    <property type="match status" value="1"/>
</dbReference>
<dbReference type="GO" id="GO:1990060">
    <property type="term" value="C:maltose transport complex"/>
    <property type="evidence" value="ECO:0007669"/>
    <property type="project" value="TreeGrafter"/>
</dbReference>
<feature type="transmembrane region" description="Helical" evidence="8">
    <location>
        <begin position="37"/>
        <end position="54"/>
    </location>
</feature>
<evidence type="ECO:0000256" key="3">
    <source>
        <dbReference type="ARBA" id="ARBA00022475"/>
    </source>
</evidence>
<organism evidence="10">
    <name type="scientific">freshwater metagenome</name>
    <dbReference type="NCBI Taxonomy" id="449393"/>
    <lineage>
        <taxon>unclassified sequences</taxon>
        <taxon>metagenomes</taxon>
        <taxon>ecological metagenomes</taxon>
    </lineage>
</organism>
<dbReference type="SUPFAM" id="SSF160964">
    <property type="entry name" value="MalF N-terminal region-like"/>
    <property type="match status" value="1"/>
</dbReference>
<name>A0A6J6P829_9ZZZZ</name>
<evidence type="ECO:0000256" key="4">
    <source>
        <dbReference type="ARBA" id="ARBA00022597"/>
    </source>
</evidence>
<dbReference type="PANTHER" id="PTHR47314:SF1">
    <property type="entry name" value="MALTOSE_MALTODEXTRIN TRANSPORT SYSTEM PERMEASE PROTEIN MALF"/>
    <property type="match status" value="1"/>
</dbReference>
<evidence type="ECO:0000256" key="1">
    <source>
        <dbReference type="ARBA" id="ARBA00004651"/>
    </source>
</evidence>
<dbReference type="PANTHER" id="PTHR47314">
    <property type="entry name" value="MALTOSE/MALTODEXTRIN TRANSPORT SYSTEM PERMEASE PROTEIN MALF"/>
    <property type="match status" value="1"/>
</dbReference>
<evidence type="ECO:0000256" key="6">
    <source>
        <dbReference type="ARBA" id="ARBA00022989"/>
    </source>
</evidence>
<evidence type="ECO:0000313" key="10">
    <source>
        <dbReference type="EMBL" id="CAB4692474.1"/>
    </source>
</evidence>
<dbReference type="Pfam" id="PF00528">
    <property type="entry name" value="BPD_transp_1"/>
    <property type="match status" value="1"/>
</dbReference>
<dbReference type="Pfam" id="PF16296">
    <property type="entry name" value="TM_PBP2_N"/>
    <property type="match status" value="1"/>
</dbReference>
<dbReference type="InterPro" id="IPR000515">
    <property type="entry name" value="MetI-like"/>
</dbReference>
<dbReference type="AlphaFoldDB" id="A0A6J6P829"/>
<reference evidence="10" key="1">
    <citation type="submission" date="2020-05" db="EMBL/GenBank/DDBJ databases">
        <authorList>
            <person name="Chiriac C."/>
            <person name="Salcher M."/>
            <person name="Ghai R."/>
            <person name="Kavagutti S V."/>
        </authorList>
    </citation>
    <scope>NUCLEOTIDE SEQUENCE</scope>
</reference>
<evidence type="ECO:0000259" key="9">
    <source>
        <dbReference type="PROSITE" id="PS50928"/>
    </source>
</evidence>
<dbReference type="InterPro" id="IPR035906">
    <property type="entry name" value="MetI-like_sf"/>
</dbReference>
<dbReference type="EMBL" id="CAEZXK010000036">
    <property type="protein sequence ID" value="CAB4692474.1"/>
    <property type="molecule type" value="Genomic_DNA"/>
</dbReference>
<keyword evidence="3" id="KW-1003">Cell membrane</keyword>
<protein>
    <submittedName>
        <fullName evidence="10">Unannotated protein</fullName>
    </submittedName>
</protein>
<dbReference type="GO" id="GO:0015423">
    <property type="term" value="F:ABC-type maltose transporter activity"/>
    <property type="evidence" value="ECO:0007669"/>
    <property type="project" value="TreeGrafter"/>
</dbReference>
<evidence type="ECO:0000256" key="7">
    <source>
        <dbReference type="ARBA" id="ARBA00023136"/>
    </source>
</evidence>
<keyword evidence="4" id="KW-0762">Sugar transport</keyword>
<accession>A0A6J6P829</accession>
<keyword evidence="6 8" id="KW-1133">Transmembrane helix</keyword>
<gene>
    <name evidence="10" type="ORF">UFOPK2370_01048</name>
</gene>
<keyword evidence="5 8" id="KW-0812">Transmembrane</keyword>
<dbReference type="InterPro" id="IPR032550">
    <property type="entry name" value="TM_PBP2_N"/>
</dbReference>
<feature type="transmembrane region" description="Helical" evidence="8">
    <location>
        <begin position="371"/>
        <end position="391"/>
    </location>
</feature>
<dbReference type="CDD" id="cd06261">
    <property type="entry name" value="TM_PBP2"/>
    <property type="match status" value="1"/>
</dbReference>
<keyword evidence="7 8" id="KW-0472">Membrane</keyword>
<evidence type="ECO:0000256" key="2">
    <source>
        <dbReference type="ARBA" id="ARBA00022448"/>
    </source>
</evidence>
<feature type="transmembrane region" description="Helical" evidence="8">
    <location>
        <begin position="538"/>
        <end position="560"/>
    </location>
</feature>
<feature type="transmembrane region" description="Helical" evidence="8">
    <location>
        <begin position="474"/>
        <end position="500"/>
    </location>
</feature>
<keyword evidence="2" id="KW-0813">Transport</keyword>
<evidence type="ECO:0000256" key="5">
    <source>
        <dbReference type="ARBA" id="ARBA00022692"/>
    </source>
</evidence>
<dbReference type="GO" id="GO:0042956">
    <property type="term" value="P:maltodextrin transmembrane transport"/>
    <property type="evidence" value="ECO:0007669"/>
    <property type="project" value="TreeGrafter"/>
</dbReference>
<feature type="transmembrane region" description="Helical" evidence="8">
    <location>
        <begin position="423"/>
        <end position="445"/>
    </location>
</feature>
<evidence type="ECO:0000256" key="8">
    <source>
        <dbReference type="SAM" id="Phobius"/>
    </source>
</evidence>
<feature type="domain" description="ABC transmembrane type-1" evidence="9">
    <location>
        <begin position="336"/>
        <end position="559"/>
    </location>
</feature>
<feature type="transmembrane region" description="Helical" evidence="8">
    <location>
        <begin position="335"/>
        <end position="359"/>
    </location>
</feature>
<feature type="transmembrane region" description="Helical" evidence="8">
    <location>
        <begin position="87"/>
        <end position="111"/>
    </location>
</feature>
<dbReference type="PROSITE" id="PS50928">
    <property type="entry name" value="ABC_TM1"/>
    <property type="match status" value="1"/>
</dbReference>